<comment type="caution">
    <text evidence="1">The sequence shown here is derived from an EMBL/GenBank/DDBJ whole genome shotgun (WGS) entry which is preliminary data.</text>
</comment>
<gene>
    <name evidence="1" type="ORF">KLA_15665</name>
</gene>
<keyword evidence="2" id="KW-1185">Reference proteome</keyword>
<accession>A0ABN0RK30</accession>
<organism evidence="1 2">
    <name type="scientific">Cellulophaga geojensis KL-A</name>
    <dbReference type="NCBI Taxonomy" id="1328323"/>
    <lineage>
        <taxon>Bacteria</taxon>
        <taxon>Pseudomonadati</taxon>
        <taxon>Bacteroidota</taxon>
        <taxon>Flavobacteriia</taxon>
        <taxon>Flavobacteriales</taxon>
        <taxon>Flavobacteriaceae</taxon>
        <taxon>Cellulophaga</taxon>
    </lineage>
</organism>
<dbReference type="EMBL" id="ARZX01000027">
    <property type="protein sequence ID" value="EWH11448.1"/>
    <property type="molecule type" value="Genomic_DNA"/>
</dbReference>
<evidence type="ECO:0000313" key="1">
    <source>
        <dbReference type="EMBL" id="EWH11448.1"/>
    </source>
</evidence>
<dbReference type="Proteomes" id="UP000019275">
    <property type="component" value="Unassembled WGS sequence"/>
</dbReference>
<proteinExistence type="predicted"/>
<evidence type="ECO:0000313" key="2">
    <source>
        <dbReference type="Proteomes" id="UP000019275"/>
    </source>
</evidence>
<dbReference type="RefSeq" id="WP_034646868.1">
    <property type="nucleotide sequence ID" value="NZ_ARZX01000027.1"/>
</dbReference>
<sequence>MGRVTWKENKVLSIETRKGVFALAQMIKSPYIIFFNCFREDSNFKEVDLENIPILFLQAVTRQFLKKSNLKTLKLKPIENYQPPKLWIDEDAGSRTVKVWKGTEKEREFITFGENGATLVEKDILKDEKYDHPSGLYDKSIKQLNPKSINIIDIINYELTSVEVYPNLNERLFLCHLKGENVNPAKDILFNIDIPLEYEKYVDIISGTVPLEKLGY</sequence>
<protein>
    <submittedName>
        <fullName evidence="1">Uncharacterized protein</fullName>
    </submittedName>
</protein>
<reference evidence="1 2" key="1">
    <citation type="journal article" date="2014" name="Genome Announc.">
        <title>Draft Genome Sequence of the Carrageenan-Degrading Bacterium Cellulophaga sp. Strain KL-A, Isolated from Decaying Marine Algae.</title>
        <authorList>
            <person name="Shan D."/>
            <person name="Ying J."/>
            <person name="Li X."/>
            <person name="Gao Z."/>
            <person name="Wei G."/>
            <person name="Shao Z."/>
        </authorList>
    </citation>
    <scope>NUCLEOTIDE SEQUENCE [LARGE SCALE GENOMIC DNA]</scope>
    <source>
        <strain evidence="1 2">KL-A</strain>
    </source>
</reference>
<name>A0ABN0RK30_9FLAO</name>